<dbReference type="InterPro" id="IPR027417">
    <property type="entry name" value="P-loop_NTPase"/>
</dbReference>
<reference evidence="2 3" key="1">
    <citation type="journal article" date="2016" name="Stand. Genomic Sci.">
        <title>Complete genome sequence and genomic characterization of Microcystis panniformis FACHB 1757 by third-generation sequencing.</title>
        <authorList>
            <person name="Zhang J.Y."/>
            <person name="Guan R."/>
            <person name="Zhang H.J."/>
            <person name="Li H."/>
            <person name="Xiao P."/>
            <person name="Yu G.L."/>
            <person name="Du L."/>
            <person name="Cao D.M."/>
            <person name="Zhu B.C."/>
            <person name="Li R.H."/>
            <person name="Lu Z.H."/>
        </authorList>
    </citation>
    <scope>NUCLEOTIDE SEQUENCE [LARGE SCALE GENOMIC DNA]</scope>
    <source>
        <strain evidence="2 3">FACHB-1757</strain>
    </source>
</reference>
<dbReference type="KEGG" id="mpk:VL20_5226"/>
<dbReference type="InterPro" id="IPR045434">
    <property type="entry name" value="EAD4"/>
</dbReference>
<proteinExistence type="predicted"/>
<evidence type="ECO:0000313" key="3">
    <source>
        <dbReference type="Proteomes" id="UP000068167"/>
    </source>
</evidence>
<dbReference type="Gene3D" id="3.40.50.300">
    <property type="entry name" value="P-loop containing nucleotide triphosphate hydrolases"/>
    <property type="match status" value="1"/>
</dbReference>
<dbReference type="Pfam" id="PF14516">
    <property type="entry name" value="AAA_35"/>
    <property type="match status" value="1"/>
</dbReference>
<accession>A0A0K1S7P6</accession>
<dbReference type="AlphaFoldDB" id="A0A0K1S7P6"/>
<gene>
    <name evidence="2" type="ORF">VL20_5226</name>
</gene>
<dbReference type="SUPFAM" id="SSF52540">
    <property type="entry name" value="P-loop containing nucleoside triphosphate hydrolases"/>
    <property type="match status" value="1"/>
</dbReference>
<protein>
    <submittedName>
        <fullName evidence="2">WD40 repeat protein</fullName>
    </submittedName>
</protein>
<dbReference type="EMBL" id="CP011339">
    <property type="protein sequence ID" value="AKV70075.1"/>
    <property type="molecule type" value="Genomic_DNA"/>
</dbReference>
<dbReference type="Proteomes" id="UP000068167">
    <property type="component" value="Chromosome"/>
</dbReference>
<organism evidence="2 3">
    <name type="scientific">Microcystis panniformis FACHB-1757</name>
    <dbReference type="NCBI Taxonomy" id="1638788"/>
    <lineage>
        <taxon>Bacteria</taxon>
        <taxon>Bacillati</taxon>
        <taxon>Cyanobacteriota</taxon>
        <taxon>Cyanophyceae</taxon>
        <taxon>Oscillatoriophycideae</taxon>
        <taxon>Chroococcales</taxon>
        <taxon>Microcystaceae</taxon>
        <taxon>Microcystis</taxon>
    </lineage>
</organism>
<dbReference type="PANTHER" id="PTHR34301:SF8">
    <property type="entry name" value="ATPASE DOMAIN-CONTAINING PROTEIN"/>
    <property type="match status" value="1"/>
</dbReference>
<dbReference type="PANTHER" id="PTHR34301">
    <property type="entry name" value="DNA-BINDING PROTEIN-RELATED"/>
    <property type="match status" value="1"/>
</dbReference>
<name>A0A0K1S7P6_9CHRO</name>
<evidence type="ECO:0000313" key="2">
    <source>
        <dbReference type="EMBL" id="AKV70075.1"/>
    </source>
</evidence>
<evidence type="ECO:0000259" key="1">
    <source>
        <dbReference type="Pfam" id="PF19959"/>
    </source>
</evidence>
<dbReference type="Pfam" id="PF19959">
    <property type="entry name" value="EAD4"/>
    <property type="match status" value="1"/>
</dbReference>
<keyword evidence="3" id="KW-1185">Reference proteome</keyword>
<dbReference type="PATRIC" id="fig|1638788.3.peg.5271"/>
<dbReference type="RefSeq" id="WP_052277742.1">
    <property type="nucleotide sequence ID" value="NZ_CP011339.1"/>
</dbReference>
<feature type="domain" description="Effector-associated" evidence="1">
    <location>
        <begin position="8"/>
        <end position="126"/>
    </location>
</feature>
<sequence>MSRKVTYGDIPRQRTKYLLNALLKFANYEVDNCENLAIKFSWINEKKLKIQAELNALEMLTEKCGQKLESWQIRDALTEYLNEKFLGILEDHRLNNQGKIRTFQITFWQRGHDILTNLRSFDQEWANKSKHQSPAIAAILSSLDEEKQQDYQTYIKDYVKRPPLEENCLKVLQQEQSLLRIRAPHNSGKTRLVNWLVHHLKQDNYQPVIIDCEEEKATIALSCEDLLLSICRTITQELKINESLLDKFWSRPGTPAHKTRRYLEEYVLQPSANPLVFVFEKFDTILETETIGNEICGILRSWHERRSQPWRKLRLIIIHSTEFYSNYDFYASPLIGVGYVASLSDFNAEQVLTFAQVNGINWTLSDVHKVMNLVGGNPYLIKLILVKLQEGKSLEKVLDDALQGREPFQSHFFLLMRYLKSNANLRNIFRQILQKKALTPAQMKGESVQFLERLGLIHKSYDNLEVRCNLYQVYFDDLLD</sequence>